<feature type="transmembrane region" description="Helical" evidence="1">
    <location>
        <begin position="454"/>
        <end position="476"/>
    </location>
</feature>
<evidence type="ECO:0000313" key="4">
    <source>
        <dbReference type="Proteomes" id="UP000054516"/>
    </source>
</evidence>
<keyword evidence="1" id="KW-0812">Transmembrane</keyword>
<evidence type="ECO:0000256" key="1">
    <source>
        <dbReference type="SAM" id="Phobius"/>
    </source>
</evidence>
<keyword evidence="2" id="KW-0732">Signal</keyword>
<sequence length="550" mass="61491">MTNNSLSHPSSVSAITLILSLGINTFTQQAIQSVPCIQVDPTTEAWVRTAQTVLYEDIHSLPPEIPNLDLFTAEALIRKRDTTNEQSSFYCPSGNCTFANANGVTYSSLGVCSKCVDLAPKMDYVVTVEHPVDAAPYKTFWCRWPKRNNAGEERLGPDMAVVNFDCDESNKAVSRLCTLNSYFMNTSFTSYWTSSIGKDDWDPHISQDPTFLGRVGMVLTGFSGIGPRIDKLRSPCKIPIPMTFENSGPLELANKSSAVHSACWFYPCIKQYNGLISDGRLRETIIKTDLLPLLSNRTVWVGMNHTPVFGANRYFQYGSYIDPCYIDKGGVNHPTTTPFIRRDNGLSYQDLYHDPACWYAFGGFFNQLFTSSSLAWDTAVPSGLGDFWLRHLQSLNWYTSPDLTNPLDRISMGMENIATVMTNALREIGNDSYGRPGKAYGTVLTTTSCIVISWPWLSFPTAIVLATLYVLLHAVLDSIRDSSPMRTWKSSVLPLLYYGLDKDHRKGDLVTKHDLSKDARQRKVCLRRNKNGDWGLQDDTSGPSSEPFHD</sequence>
<gene>
    <name evidence="3" type="ORF">SAMD00023353_4400010</name>
</gene>
<reference evidence="3" key="1">
    <citation type="submission" date="2016-03" db="EMBL/GenBank/DDBJ databases">
        <title>Draft genome sequence of Rosellinia necatrix.</title>
        <authorList>
            <person name="Kanematsu S."/>
        </authorList>
    </citation>
    <scope>NUCLEOTIDE SEQUENCE [LARGE SCALE GENOMIC DNA]</scope>
    <source>
        <strain evidence="3">W97</strain>
    </source>
</reference>
<dbReference type="PANTHER" id="PTHR35394:SF5">
    <property type="entry name" value="DUF3176 DOMAIN-CONTAINING PROTEIN"/>
    <property type="match status" value="1"/>
</dbReference>
<dbReference type="PANTHER" id="PTHR35394">
    <property type="entry name" value="DUF3176 DOMAIN-CONTAINING PROTEIN"/>
    <property type="match status" value="1"/>
</dbReference>
<name>A0A1S8A9T9_ROSNE</name>
<evidence type="ECO:0000313" key="3">
    <source>
        <dbReference type="EMBL" id="GAW26695.1"/>
    </source>
</evidence>
<keyword evidence="4" id="KW-1185">Reference proteome</keyword>
<feature type="chain" id="PRO_5012752015" evidence="2">
    <location>
        <begin position="23"/>
        <end position="550"/>
    </location>
</feature>
<dbReference type="OrthoDB" id="5242705at2759"/>
<organism evidence="3">
    <name type="scientific">Rosellinia necatrix</name>
    <name type="common">White root-rot fungus</name>
    <dbReference type="NCBI Taxonomy" id="77044"/>
    <lineage>
        <taxon>Eukaryota</taxon>
        <taxon>Fungi</taxon>
        <taxon>Dikarya</taxon>
        <taxon>Ascomycota</taxon>
        <taxon>Pezizomycotina</taxon>
        <taxon>Sordariomycetes</taxon>
        <taxon>Xylariomycetidae</taxon>
        <taxon>Xylariales</taxon>
        <taxon>Xylariaceae</taxon>
        <taxon>Rosellinia</taxon>
    </lineage>
</organism>
<dbReference type="Proteomes" id="UP000054516">
    <property type="component" value="Unassembled WGS sequence"/>
</dbReference>
<proteinExistence type="predicted"/>
<protein>
    <submittedName>
        <fullName evidence="3">Uncharacterized protein</fullName>
    </submittedName>
</protein>
<accession>A0A1S8A9T9</accession>
<dbReference type="AlphaFoldDB" id="A0A1S8A9T9"/>
<evidence type="ECO:0000256" key="2">
    <source>
        <dbReference type="SAM" id="SignalP"/>
    </source>
</evidence>
<dbReference type="EMBL" id="DF977489">
    <property type="protein sequence ID" value="GAW26695.1"/>
    <property type="molecule type" value="Genomic_DNA"/>
</dbReference>
<keyword evidence="1" id="KW-1133">Transmembrane helix</keyword>
<feature type="signal peptide" evidence="2">
    <location>
        <begin position="1"/>
        <end position="22"/>
    </location>
</feature>
<keyword evidence="1" id="KW-0472">Membrane</keyword>
<dbReference type="STRING" id="77044.A0A1S8A9T9"/>